<protein>
    <submittedName>
        <fullName evidence="1">Uncharacterized protein</fullName>
    </submittedName>
</protein>
<evidence type="ECO:0000313" key="1">
    <source>
        <dbReference type="EMBL" id="CAH0374248.1"/>
    </source>
</evidence>
<reference evidence="1" key="1">
    <citation type="submission" date="2021-11" db="EMBL/GenBank/DDBJ databases">
        <authorList>
            <consortium name="Genoscope - CEA"/>
            <person name="William W."/>
        </authorList>
    </citation>
    <scope>NUCLEOTIDE SEQUENCE</scope>
</reference>
<organism evidence="1 2">
    <name type="scientific">Pelagomonas calceolata</name>
    <dbReference type="NCBI Taxonomy" id="35677"/>
    <lineage>
        <taxon>Eukaryota</taxon>
        <taxon>Sar</taxon>
        <taxon>Stramenopiles</taxon>
        <taxon>Ochrophyta</taxon>
        <taxon>Pelagophyceae</taxon>
        <taxon>Pelagomonadales</taxon>
        <taxon>Pelagomonadaceae</taxon>
        <taxon>Pelagomonas</taxon>
    </lineage>
</organism>
<evidence type="ECO:0000313" key="2">
    <source>
        <dbReference type="Proteomes" id="UP000789595"/>
    </source>
</evidence>
<keyword evidence="2" id="KW-1185">Reference proteome</keyword>
<dbReference type="Proteomes" id="UP000789595">
    <property type="component" value="Unassembled WGS sequence"/>
</dbReference>
<dbReference type="AlphaFoldDB" id="A0A8J2SJT0"/>
<name>A0A8J2SJT0_9STRA</name>
<feature type="non-terminal residue" evidence="1">
    <location>
        <position position="386"/>
    </location>
</feature>
<gene>
    <name evidence="1" type="ORF">PECAL_4P15200</name>
</gene>
<dbReference type="EMBL" id="CAKKNE010000004">
    <property type="protein sequence ID" value="CAH0374248.1"/>
    <property type="molecule type" value="Genomic_DNA"/>
</dbReference>
<proteinExistence type="predicted"/>
<feature type="non-terminal residue" evidence="1">
    <location>
        <position position="1"/>
    </location>
</feature>
<comment type="caution">
    <text evidence="1">The sequence shown here is derived from an EMBL/GenBank/DDBJ whole genome shotgun (WGS) entry which is preliminary data.</text>
</comment>
<sequence>SHSAREAARLFSCLRLPQRVPRSHSPVIRSIRVDRAALRRLGCDVLKMGLPRVLLTLAALAAADDRQVAWIAEQRDGTGRKGWRAALGSVDVSCQFAARIGTKALVFETADGRFAFTAAEASGAAFAKTPRLCRFAGGAAPADTPALVLAAVSVKRVFASWPKFLNALVYAAARRLPVYLWVGEAPAPHLGDVCKDSKHDDDPHVKIAATAVLLGHPRVPAAFARDLDLVVEGRAVRDPMAATHDAISIHDENRVDVAVPCTAHGGRHRLRATKLYVRDVPAARNFLDLWLDHRCGAERWYHPLRDAAYRAGVAGGCLKSEGARLIANRTRTEKQPALNYLFRRCPTFRFGCGQHFVMPEFHVLKSHDLAGGSDLERLGLAGLDHD</sequence>
<accession>A0A8J2SJT0</accession>